<accession>A0A5C3DVM4</accession>
<gene>
    <name evidence="1" type="ORF">UTRI_00914</name>
</gene>
<evidence type="ECO:0000313" key="1">
    <source>
        <dbReference type="EMBL" id="SPO21437.1"/>
    </source>
</evidence>
<dbReference type="EMBL" id="OOIN01000002">
    <property type="protein sequence ID" value="SPO21437.1"/>
    <property type="molecule type" value="Genomic_DNA"/>
</dbReference>
<dbReference type="AlphaFoldDB" id="A0A5C3DVM4"/>
<evidence type="ECO:0000313" key="2">
    <source>
        <dbReference type="Proteomes" id="UP000324022"/>
    </source>
</evidence>
<sequence length="105" mass="12004">MARRESCLTGVVGVAVKQPFELDFVDFQARVPGCLSQIRIGLLQISNHQPSVAKIAFWTHTLSLSRTSYNLYYWYDWYATLNDSGLPAFAEGNSSYRYFKCHLDT</sequence>
<organism evidence="1 2">
    <name type="scientific">Ustilago trichophora</name>
    <dbReference type="NCBI Taxonomy" id="86804"/>
    <lineage>
        <taxon>Eukaryota</taxon>
        <taxon>Fungi</taxon>
        <taxon>Dikarya</taxon>
        <taxon>Basidiomycota</taxon>
        <taxon>Ustilaginomycotina</taxon>
        <taxon>Ustilaginomycetes</taxon>
        <taxon>Ustilaginales</taxon>
        <taxon>Ustilaginaceae</taxon>
        <taxon>Ustilago</taxon>
    </lineage>
</organism>
<dbReference type="Proteomes" id="UP000324022">
    <property type="component" value="Unassembled WGS sequence"/>
</dbReference>
<proteinExistence type="predicted"/>
<reference evidence="1 2" key="1">
    <citation type="submission" date="2018-03" db="EMBL/GenBank/DDBJ databases">
        <authorList>
            <person name="Guldener U."/>
        </authorList>
    </citation>
    <scope>NUCLEOTIDE SEQUENCE [LARGE SCALE GENOMIC DNA]</scope>
    <source>
        <strain evidence="1 2">NBRC100155</strain>
    </source>
</reference>
<keyword evidence="2" id="KW-1185">Reference proteome</keyword>
<name>A0A5C3DVM4_9BASI</name>
<protein>
    <submittedName>
        <fullName evidence="1">Uncharacterized protein</fullName>
    </submittedName>
</protein>